<protein>
    <recommendedName>
        <fullName evidence="3">Porin</fullName>
    </recommendedName>
</protein>
<sequence>MSAAPLVEQLSREMGISTATSLFDSHPPRPVHPVLAPIFRRGGLPRGEIVSFTGGQSLTCALATIAASTQEQKWCAGIGLGEPAVSSIADLGIDLDRFVNLATPPQDWLRVASILIESFDVLLVDPAYLPSAGERARLLAKVRERKVSFISLSPLAGSTEQIEITGLGWSGTDHGRGRLQSCLVEARSQTGVHRFLLPGPDGTPAEAVASAGLGERPVIRSVS</sequence>
<organism evidence="1 2">
    <name type="scientific">Brevibacterium metallidurans</name>
    <dbReference type="NCBI Taxonomy" id="1482676"/>
    <lineage>
        <taxon>Bacteria</taxon>
        <taxon>Bacillati</taxon>
        <taxon>Actinomycetota</taxon>
        <taxon>Actinomycetes</taxon>
        <taxon>Micrococcales</taxon>
        <taxon>Brevibacteriaceae</taxon>
        <taxon>Brevibacterium</taxon>
    </lineage>
</organism>
<keyword evidence="2" id="KW-1185">Reference proteome</keyword>
<dbReference type="Proteomes" id="UP001498238">
    <property type="component" value="Unassembled WGS sequence"/>
</dbReference>
<name>A0ABN0SJL6_9MICO</name>
<gene>
    <name evidence="1" type="ORF">NCCP602_05820</name>
</gene>
<evidence type="ECO:0000313" key="1">
    <source>
        <dbReference type="EMBL" id="GAA0034621.1"/>
    </source>
</evidence>
<dbReference type="EMBL" id="BAAAAF010000002">
    <property type="protein sequence ID" value="GAA0034621.1"/>
    <property type="molecule type" value="Genomic_DNA"/>
</dbReference>
<accession>A0ABN0SJL6</accession>
<evidence type="ECO:0000313" key="2">
    <source>
        <dbReference type="Proteomes" id="UP001498238"/>
    </source>
</evidence>
<reference evidence="1 2" key="1">
    <citation type="submission" date="2024-01" db="EMBL/GenBank/DDBJ databases">
        <title>Characterization of antibiotic resistant novel bacterial strains and their environmental applications.</title>
        <authorList>
            <person name="Manzoor S."/>
            <person name="Abbas S."/>
            <person name="Arshad M."/>
            <person name="Ahmed I."/>
        </authorList>
    </citation>
    <scope>NUCLEOTIDE SEQUENCE [LARGE SCALE GENOMIC DNA]</scope>
    <source>
        <strain evidence="1 2">NCCP-602</strain>
    </source>
</reference>
<evidence type="ECO:0008006" key="3">
    <source>
        <dbReference type="Google" id="ProtNLM"/>
    </source>
</evidence>
<dbReference type="RefSeq" id="WP_339391600.1">
    <property type="nucleotide sequence ID" value="NZ_BAAAAF010000002.1"/>
</dbReference>
<proteinExistence type="predicted"/>
<comment type="caution">
    <text evidence="1">The sequence shown here is derived from an EMBL/GenBank/DDBJ whole genome shotgun (WGS) entry which is preliminary data.</text>
</comment>